<name>Q6ADJ3_LEIXX</name>
<dbReference type="SUPFAM" id="SSF54909">
    <property type="entry name" value="Dimeric alpha+beta barrel"/>
    <property type="match status" value="1"/>
</dbReference>
<dbReference type="EMBL" id="AE016822">
    <property type="protein sequence ID" value="AAT89553.1"/>
    <property type="molecule type" value="Genomic_DNA"/>
</dbReference>
<dbReference type="Proteomes" id="UP000001306">
    <property type="component" value="Chromosome"/>
</dbReference>
<feature type="compositionally biased region" description="Acidic residues" evidence="1">
    <location>
        <begin position="11"/>
        <end position="21"/>
    </location>
</feature>
<dbReference type="RefSeq" id="WP_011186541.1">
    <property type="nucleotide sequence ID" value="NC_006087.1"/>
</dbReference>
<sequence>MKHMMFVMTDPEPDTVPDESDVELRVGELDASGRRIIGEALKPPASARIVRVRHGERSAADRPGSDSTAWICGFDILE</sequence>
<dbReference type="eggNOG" id="COG3795">
    <property type="taxonomic scope" value="Bacteria"/>
</dbReference>
<evidence type="ECO:0008006" key="4">
    <source>
        <dbReference type="Google" id="ProtNLM"/>
    </source>
</evidence>
<dbReference type="Gene3D" id="3.30.70.1060">
    <property type="entry name" value="Dimeric alpha+beta barrel"/>
    <property type="match status" value="1"/>
</dbReference>
<protein>
    <recommendedName>
        <fullName evidence="4">YCII-related domain-containing protein</fullName>
    </recommendedName>
</protein>
<accession>Q6ADJ3</accession>
<feature type="region of interest" description="Disordered" evidence="1">
    <location>
        <begin position="1"/>
        <end position="21"/>
    </location>
</feature>
<gene>
    <name evidence="2" type="ordered locus">Lxx18110</name>
</gene>
<proteinExistence type="predicted"/>
<evidence type="ECO:0000313" key="3">
    <source>
        <dbReference type="Proteomes" id="UP000001306"/>
    </source>
</evidence>
<dbReference type="AlphaFoldDB" id="Q6ADJ3"/>
<dbReference type="InterPro" id="IPR011008">
    <property type="entry name" value="Dimeric_a/b-barrel"/>
</dbReference>
<dbReference type="KEGG" id="lxx:Lxx18110"/>
<reference evidence="2 3" key="1">
    <citation type="journal article" date="2004" name="Mol. Plant Microbe Interact.">
        <title>The genome sequence of the Gram-positive sugarcane pathogen Leifsonia xyli subsp. xyli.</title>
        <authorList>
            <person name="Monteiro-Vitorello C.B."/>
            <person name="Camargo L.E.A."/>
            <person name="Van Sluys M.A."/>
            <person name="Kitajima J.P."/>
            <person name="Truffi D."/>
            <person name="do Amaral A.M."/>
            <person name="Harakava R."/>
            <person name="de Oliveira J.C.F."/>
            <person name="Wood D."/>
            <person name="de Oliveira M.C."/>
            <person name="Miyaki C.Y."/>
            <person name="Takita M.A."/>
            <person name="da Silva A.C.R."/>
            <person name="Furlan L.R."/>
            <person name="Carraro D.M."/>
            <person name="Camarotte G."/>
            <person name="Almeida N.F. Jr."/>
            <person name="Carrer H."/>
            <person name="Coutinho L.L."/>
            <person name="El-Dorry H.A."/>
            <person name="Ferro M.I.T."/>
            <person name="Gagliardi P.R."/>
            <person name="Giglioti E."/>
            <person name="Goldman M.H.S."/>
            <person name="Goldman G.H."/>
            <person name="Kimura E.T."/>
            <person name="Ferro E.S."/>
            <person name="Kuramae E.E."/>
            <person name="Lemos E.G.M."/>
            <person name="Lemos M.V.F."/>
            <person name="Mauro S.M.Z."/>
            <person name="Machado M.A."/>
            <person name="Marino C.L."/>
            <person name="Menck C.F."/>
            <person name="Nunes L.R."/>
            <person name="Oliveira R.C."/>
            <person name="Pereira G.G."/>
            <person name="Siqueira W."/>
            <person name="de Souza A.A."/>
            <person name="Tsai S.M."/>
            <person name="Zanca A.S."/>
            <person name="Simpson A.J.G."/>
            <person name="Brumbley S.M."/>
            <person name="Setubal J.C."/>
        </authorList>
    </citation>
    <scope>NUCLEOTIDE SEQUENCE [LARGE SCALE GENOMIC DNA]</scope>
    <source>
        <strain evidence="2 3">CTCB07</strain>
    </source>
</reference>
<evidence type="ECO:0000313" key="2">
    <source>
        <dbReference type="EMBL" id="AAT89553.1"/>
    </source>
</evidence>
<dbReference type="HOGENOM" id="CLU_130902_2_2_11"/>
<organism evidence="2 3">
    <name type="scientific">Leifsonia xyli subsp. xyli (strain CTCB07)</name>
    <dbReference type="NCBI Taxonomy" id="281090"/>
    <lineage>
        <taxon>Bacteria</taxon>
        <taxon>Bacillati</taxon>
        <taxon>Actinomycetota</taxon>
        <taxon>Actinomycetes</taxon>
        <taxon>Micrococcales</taxon>
        <taxon>Microbacteriaceae</taxon>
        <taxon>Leifsonia</taxon>
    </lineage>
</organism>
<evidence type="ECO:0000256" key="1">
    <source>
        <dbReference type="SAM" id="MobiDB-lite"/>
    </source>
</evidence>
<keyword evidence="3" id="KW-1185">Reference proteome</keyword>